<evidence type="ECO:0008006" key="3">
    <source>
        <dbReference type="Google" id="ProtNLM"/>
    </source>
</evidence>
<keyword evidence="2" id="KW-1185">Reference proteome</keyword>
<accession>A0ABW4ZCX6</accession>
<organism evidence="1 2">
    <name type="scientific">Rubritalea tangerina</name>
    <dbReference type="NCBI Taxonomy" id="430798"/>
    <lineage>
        <taxon>Bacteria</taxon>
        <taxon>Pseudomonadati</taxon>
        <taxon>Verrucomicrobiota</taxon>
        <taxon>Verrucomicrobiia</taxon>
        <taxon>Verrucomicrobiales</taxon>
        <taxon>Rubritaleaceae</taxon>
        <taxon>Rubritalea</taxon>
    </lineage>
</organism>
<gene>
    <name evidence="1" type="ORF">ACFSW8_10735</name>
</gene>
<dbReference type="Proteomes" id="UP001597389">
    <property type="component" value="Unassembled WGS sequence"/>
</dbReference>
<dbReference type="SUPFAM" id="SSF53756">
    <property type="entry name" value="UDP-Glycosyltransferase/glycogen phosphorylase"/>
    <property type="match status" value="1"/>
</dbReference>
<dbReference type="Gene3D" id="3.40.50.11930">
    <property type="match status" value="1"/>
</dbReference>
<reference evidence="2" key="1">
    <citation type="journal article" date="2019" name="Int. J. Syst. Evol. Microbiol.">
        <title>The Global Catalogue of Microorganisms (GCM) 10K type strain sequencing project: providing services to taxonomists for standard genome sequencing and annotation.</title>
        <authorList>
            <consortium name="The Broad Institute Genomics Platform"/>
            <consortium name="The Broad Institute Genome Sequencing Center for Infectious Disease"/>
            <person name="Wu L."/>
            <person name="Ma J."/>
        </authorList>
    </citation>
    <scope>NUCLEOTIDE SEQUENCE [LARGE SCALE GENOMIC DNA]</scope>
    <source>
        <strain evidence="2">CCUG 57942</strain>
    </source>
</reference>
<name>A0ABW4ZCX6_9BACT</name>
<proteinExistence type="predicted"/>
<dbReference type="Gene3D" id="3.40.50.2000">
    <property type="entry name" value="Glycogen Phosphorylase B"/>
    <property type="match status" value="1"/>
</dbReference>
<dbReference type="PANTHER" id="PTHR12526:SF637">
    <property type="entry name" value="GLYCOSYLTRANSFERASE EPSF-RELATED"/>
    <property type="match status" value="1"/>
</dbReference>
<sequence>MHSSQHILCIAFYIEGTGLTRVISELIAQFKNSHNVHLLGVGYQGPVIKQGNCTIYPTNLNGGDIMAAHAAHAMVLDLEPEYVFILHDAWHFQRYMAVFSDIRHLSSYIGYVPIDGEVVDPNSVEPLTHLDNLVLYTEWARNQVSQAMLKIAPEEKLPKTTVIGHGVDLKTFYPLPNKVEAKAAVFPNEPSESFIILNASRPCIRKRIDITLQAFAAFAKNKPSYVKLCLHQAISEAQSSELQSLINQLNIAPRILHNPLSKKHGNVLSDSQLNLLYNACDIGVNSSMGEGWGLISFEHAATGAAQIVPNHTACGPLWKNAAHLLPCENSNIGQISPFIMQQPTVNSLTAAFEKLYQDTKYRNSIASQCLKTSHQHPWATINQQWQNLLKEQSLTPLP</sequence>
<comment type="caution">
    <text evidence="1">The sequence shown here is derived from an EMBL/GenBank/DDBJ whole genome shotgun (WGS) entry which is preliminary data.</text>
</comment>
<evidence type="ECO:0000313" key="1">
    <source>
        <dbReference type="EMBL" id="MFD2159376.1"/>
    </source>
</evidence>
<evidence type="ECO:0000313" key="2">
    <source>
        <dbReference type="Proteomes" id="UP001597389"/>
    </source>
</evidence>
<dbReference type="RefSeq" id="WP_377087699.1">
    <property type="nucleotide sequence ID" value="NZ_JBHSJL010000014.1"/>
</dbReference>
<protein>
    <recommendedName>
        <fullName evidence="3">Glycosyl transferase family 1 domain-containing protein</fullName>
    </recommendedName>
</protein>
<dbReference type="EMBL" id="JBHUJB010000044">
    <property type="protein sequence ID" value="MFD2159376.1"/>
    <property type="molecule type" value="Genomic_DNA"/>
</dbReference>
<dbReference type="PANTHER" id="PTHR12526">
    <property type="entry name" value="GLYCOSYLTRANSFERASE"/>
    <property type="match status" value="1"/>
</dbReference>